<evidence type="ECO:0000313" key="4">
    <source>
        <dbReference type="EnsemblPlants" id="QL09p047105:mrna"/>
    </source>
</evidence>
<organism evidence="4 5">
    <name type="scientific">Quercus lobata</name>
    <name type="common">Valley oak</name>
    <dbReference type="NCBI Taxonomy" id="97700"/>
    <lineage>
        <taxon>Eukaryota</taxon>
        <taxon>Viridiplantae</taxon>
        <taxon>Streptophyta</taxon>
        <taxon>Embryophyta</taxon>
        <taxon>Tracheophyta</taxon>
        <taxon>Spermatophyta</taxon>
        <taxon>Magnoliopsida</taxon>
        <taxon>eudicotyledons</taxon>
        <taxon>Gunneridae</taxon>
        <taxon>Pentapetalae</taxon>
        <taxon>rosids</taxon>
        <taxon>fabids</taxon>
        <taxon>Fagales</taxon>
        <taxon>Fagaceae</taxon>
        <taxon>Quercus</taxon>
    </lineage>
</organism>
<reference evidence="4" key="2">
    <citation type="submission" date="2021-01" db="UniProtKB">
        <authorList>
            <consortium name="EnsemblPlants"/>
        </authorList>
    </citation>
    <scope>IDENTIFICATION</scope>
</reference>
<accession>A0A7N2MLG7</accession>
<dbReference type="EnsemblPlants" id="QL09p047105:mrna">
    <property type="protein sequence ID" value="QL09p047105:mrna"/>
    <property type="gene ID" value="QL09p047105"/>
</dbReference>
<dbReference type="InterPro" id="IPR036612">
    <property type="entry name" value="KH_dom_type_1_sf"/>
</dbReference>
<evidence type="ECO:0000259" key="3">
    <source>
        <dbReference type="Pfam" id="PF00013"/>
    </source>
</evidence>
<dbReference type="SUPFAM" id="SSF54791">
    <property type="entry name" value="Eukaryotic type KH-domain (KH-domain type I)"/>
    <property type="match status" value="1"/>
</dbReference>
<dbReference type="Proteomes" id="UP000594261">
    <property type="component" value="Chromosome 9"/>
</dbReference>
<dbReference type="Gene3D" id="3.30.1370.10">
    <property type="entry name" value="K Homology domain, type 1"/>
    <property type="match status" value="1"/>
</dbReference>
<dbReference type="Pfam" id="PF00013">
    <property type="entry name" value="KH_1"/>
    <property type="match status" value="1"/>
</dbReference>
<feature type="domain" description="K Homology" evidence="3">
    <location>
        <begin position="10"/>
        <end position="58"/>
    </location>
</feature>
<name>A0A7N2MLG7_QUELO</name>
<feature type="coiled-coil region" evidence="2">
    <location>
        <begin position="118"/>
        <end position="145"/>
    </location>
</feature>
<sequence length="158" mass="18482">MSTSFWILCHDLKGGGVIRKSGSIIKSIRQHTDAWINVHKLIPRDEERITEISNTRQRMDYYEKAISLREAEDVASLQEKLGRTLSKAEISRIGVSKLRLFLKELLRKRYMDSVPLIIPLLEKEYNNTTRKLNEINRELSTLDEVKLKEKGRAFHDLF</sequence>
<keyword evidence="5" id="KW-1185">Reference proteome</keyword>
<keyword evidence="2" id="KW-0175">Coiled coil</keyword>
<dbReference type="InterPro" id="IPR004088">
    <property type="entry name" value="KH_dom_type_1"/>
</dbReference>
<dbReference type="PROSITE" id="PS50084">
    <property type="entry name" value="KH_TYPE_1"/>
    <property type="match status" value="1"/>
</dbReference>
<keyword evidence="1" id="KW-0694">RNA-binding</keyword>
<dbReference type="GO" id="GO:0003723">
    <property type="term" value="F:RNA binding"/>
    <property type="evidence" value="ECO:0007669"/>
    <property type="project" value="UniProtKB-UniRule"/>
</dbReference>
<dbReference type="AlphaFoldDB" id="A0A7N2MLG7"/>
<dbReference type="InParanoid" id="A0A7N2MLG7"/>
<protein>
    <recommendedName>
        <fullName evidence="3">K Homology domain-containing protein</fullName>
    </recommendedName>
</protein>
<proteinExistence type="predicted"/>
<reference evidence="4 5" key="1">
    <citation type="journal article" date="2016" name="G3 (Bethesda)">
        <title>First Draft Assembly and Annotation of the Genome of a California Endemic Oak Quercus lobata Nee (Fagaceae).</title>
        <authorList>
            <person name="Sork V.L."/>
            <person name="Fitz-Gibbon S.T."/>
            <person name="Puiu D."/>
            <person name="Crepeau M."/>
            <person name="Gugger P.F."/>
            <person name="Sherman R."/>
            <person name="Stevens K."/>
            <person name="Langley C.H."/>
            <person name="Pellegrini M."/>
            <person name="Salzberg S.L."/>
        </authorList>
    </citation>
    <scope>NUCLEOTIDE SEQUENCE [LARGE SCALE GENOMIC DNA]</scope>
    <source>
        <strain evidence="4 5">cv. SW786</strain>
    </source>
</reference>
<dbReference type="EMBL" id="LRBV02000009">
    <property type="status" value="NOT_ANNOTATED_CDS"/>
    <property type="molecule type" value="Genomic_DNA"/>
</dbReference>
<dbReference type="Gramene" id="QL09p047105:mrna">
    <property type="protein sequence ID" value="QL09p047105:mrna"/>
    <property type="gene ID" value="QL09p047105"/>
</dbReference>
<evidence type="ECO:0000256" key="2">
    <source>
        <dbReference type="SAM" id="Coils"/>
    </source>
</evidence>
<evidence type="ECO:0000313" key="5">
    <source>
        <dbReference type="Proteomes" id="UP000594261"/>
    </source>
</evidence>
<evidence type="ECO:0000256" key="1">
    <source>
        <dbReference type="PROSITE-ProRule" id="PRU00117"/>
    </source>
</evidence>